<name>A0A3S5AKH1_9PLAT</name>
<organism evidence="10 11">
    <name type="scientific">Protopolystoma xenopodis</name>
    <dbReference type="NCBI Taxonomy" id="117903"/>
    <lineage>
        <taxon>Eukaryota</taxon>
        <taxon>Metazoa</taxon>
        <taxon>Spiralia</taxon>
        <taxon>Lophotrochozoa</taxon>
        <taxon>Platyhelminthes</taxon>
        <taxon>Monogenea</taxon>
        <taxon>Polyopisthocotylea</taxon>
        <taxon>Polystomatidea</taxon>
        <taxon>Polystomatidae</taxon>
        <taxon>Protopolystoma</taxon>
    </lineage>
</organism>
<dbReference type="InterPro" id="IPR028082">
    <property type="entry name" value="Peripla_BP_I"/>
</dbReference>
<evidence type="ECO:0000256" key="5">
    <source>
        <dbReference type="ARBA" id="ARBA00023136"/>
    </source>
</evidence>
<protein>
    <recommendedName>
        <fullName evidence="9">Receptor ligand binding region domain-containing protein</fullName>
    </recommendedName>
</protein>
<dbReference type="Pfam" id="PF01094">
    <property type="entry name" value="ANF_receptor"/>
    <property type="match status" value="1"/>
</dbReference>
<feature type="domain" description="Receptor ligand binding region" evidence="9">
    <location>
        <begin position="76"/>
        <end position="241"/>
    </location>
</feature>
<dbReference type="FunFam" id="3.40.50.2300:FF:000219">
    <property type="entry name" value="Glutamate metabotropic receptor 5"/>
    <property type="match status" value="1"/>
</dbReference>
<dbReference type="Gene3D" id="3.40.50.2300">
    <property type="match status" value="1"/>
</dbReference>
<keyword evidence="6" id="KW-1015">Disulfide bond</keyword>
<dbReference type="SUPFAM" id="SSF53822">
    <property type="entry name" value="Periplasmic binding protein-like I"/>
    <property type="match status" value="1"/>
</dbReference>
<evidence type="ECO:0000259" key="9">
    <source>
        <dbReference type="Pfam" id="PF01094"/>
    </source>
</evidence>
<dbReference type="PRINTS" id="PR00248">
    <property type="entry name" value="GPCRMGR"/>
</dbReference>
<accession>A0A3S5AKH1</accession>
<dbReference type="InterPro" id="IPR000337">
    <property type="entry name" value="GPCR_3"/>
</dbReference>
<comment type="caution">
    <text evidence="10">The sequence shown here is derived from an EMBL/GenBank/DDBJ whole genome shotgun (WGS) entry which is preliminary data.</text>
</comment>
<evidence type="ECO:0000256" key="1">
    <source>
        <dbReference type="ARBA" id="ARBA00004141"/>
    </source>
</evidence>
<dbReference type="InterPro" id="IPR001828">
    <property type="entry name" value="ANF_lig-bd_rcpt"/>
</dbReference>
<keyword evidence="7" id="KW-0675">Receptor</keyword>
<proteinExistence type="predicted"/>
<reference evidence="10" key="1">
    <citation type="submission" date="2018-11" db="EMBL/GenBank/DDBJ databases">
        <authorList>
            <consortium name="Pathogen Informatics"/>
        </authorList>
    </citation>
    <scope>NUCLEOTIDE SEQUENCE</scope>
</reference>
<dbReference type="InterPro" id="IPR050726">
    <property type="entry name" value="mGluR"/>
</dbReference>
<evidence type="ECO:0000313" key="10">
    <source>
        <dbReference type="EMBL" id="VEL22396.1"/>
    </source>
</evidence>
<evidence type="ECO:0000256" key="6">
    <source>
        <dbReference type="ARBA" id="ARBA00023157"/>
    </source>
</evidence>
<sequence length="242" mass="27701">MLFIYILQCLTEASSQMRQRPRNRSISHHFTRKTARIDGDIMIGCLFPIHEQPTLNSTRSRKCGAVREQYGIQRIEALVKAVREINDDHTILPNITLGLDIRDTCWYAPIALEQSIDFIRNALTYMENEGRCMEQFPTNYETIKSVKLQHCLDEAVGVENKPIASLIGPGSSHVSMQVQNLLQLFKIPQIGYSATAMELSRTDEYAYFLRLVPPDSFQAQVIFSLIQQFNWSYVSLVHSEGK</sequence>
<dbReference type="PANTHER" id="PTHR24060">
    <property type="entry name" value="METABOTROPIC GLUTAMATE RECEPTOR"/>
    <property type="match status" value="1"/>
</dbReference>
<dbReference type="GO" id="GO:0007216">
    <property type="term" value="P:G protein-coupled glutamate receptor signaling pathway"/>
    <property type="evidence" value="ECO:0007669"/>
    <property type="project" value="UniProtKB-ARBA"/>
</dbReference>
<evidence type="ECO:0000256" key="8">
    <source>
        <dbReference type="ARBA" id="ARBA00023180"/>
    </source>
</evidence>
<evidence type="ECO:0000256" key="2">
    <source>
        <dbReference type="ARBA" id="ARBA00022692"/>
    </source>
</evidence>
<dbReference type="AlphaFoldDB" id="A0A3S5AKH1"/>
<dbReference type="EMBL" id="CAAALY010056194">
    <property type="protein sequence ID" value="VEL22396.1"/>
    <property type="molecule type" value="Genomic_DNA"/>
</dbReference>
<keyword evidence="8" id="KW-0325">Glycoprotein</keyword>
<dbReference type="Proteomes" id="UP000784294">
    <property type="component" value="Unassembled WGS sequence"/>
</dbReference>
<dbReference type="GO" id="GO:0016020">
    <property type="term" value="C:membrane"/>
    <property type="evidence" value="ECO:0007669"/>
    <property type="project" value="UniProtKB-SubCell"/>
</dbReference>
<evidence type="ECO:0000313" key="11">
    <source>
        <dbReference type="Proteomes" id="UP000784294"/>
    </source>
</evidence>
<keyword evidence="4" id="KW-1133">Transmembrane helix</keyword>
<keyword evidence="2" id="KW-0812">Transmembrane</keyword>
<evidence type="ECO:0000256" key="3">
    <source>
        <dbReference type="ARBA" id="ARBA00022729"/>
    </source>
</evidence>
<evidence type="ECO:0000256" key="7">
    <source>
        <dbReference type="ARBA" id="ARBA00023170"/>
    </source>
</evidence>
<keyword evidence="3" id="KW-0732">Signal</keyword>
<keyword evidence="5" id="KW-0472">Membrane</keyword>
<evidence type="ECO:0000256" key="4">
    <source>
        <dbReference type="ARBA" id="ARBA00022989"/>
    </source>
</evidence>
<gene>
    <name evidence="10" type="ORF">PXEA_LOCUS15836</name>
</gene>
<keyword evidence="11" id="KW-1185">Reference proteome</keyword>
<dbReference type="GO" id="GO:0004930">
    <property type="term" value="F:G protein-coupled receptor activity"/>
    <property type="evidence" value="ECO:0007669"/>
    <property type="project" value="InterPro"/>
</dbReference>
<comment type="subcellular location">
    <subcellularLocation>
        <location evidence="1">Membrane</location>
        <topology evidence="1">Multi-pass membrane protein</topology>
    </subcellularLocation>
</comment>
<dbReference type="OrthoDB" id="425344at2759"/>